<protein>
    <submittedName>
        <fullName evidence="1">Uncharacterized protein</fullName>
    </submittedName>
</protein>
<name>A0A5B7DUW4_PORTR</name>
<gene>
    <name evidence="1" type="ORF">E2C01_018342</name>
</gene>
<evidence type="ECO:0000313" key="1">
    <source>
        <dbReference type="EMBL" id="MPC25238.1"/>
    </source>
</evidence>
<organism evidence="1 2">
    <name type="scientific">Portunus trituberculatus</name>
    <name type="common">Swimming crab</name>
    <name type="synonym">Neptunus trituberculatus</name>
    <dbReference type="NCBI Taxonomy" id="210409"/>
    <lineage>
        <taxon>Eukaryota</taxon>
        <taxon>Metazoa</taxon>
        <taxon>Ecdysozoa</taxon>
        <taxon>Arthropoda</taxon>
        <taxon>Crustacea</taxon>
        <taxon>Multicrustacea</taxon>
        <taxon>Malacostraca</taxon>
        <taxon>Eumalacostraca</taxon>
        <taxon>Eucarida</taxon>
        <taxon>Decapoda</taxon>
        <taxon>Pleocyemata</taxon>
        <taxon>Brachyura</taxon>
        <taxon>Eubrachyura</taxon>
        <taxon>Portunoidea</taxon>
        <taxon>Portunidae</taxon>
        <taxon>Portuninae</taxon>
        <taxon>Portunus</taxon>
    </lineage>
</organism>
<evidence type="ECO:0000313" key="2">
    <source>
        <dbReference type="Proteomes" id="UP000324222"/>
    </source>
</evidence>
<keyword evidence="2" id="KW-1185">Reference proteome</keyword>
<reference evidence="1 2" key="1">
    <citation type="submission" date="2019-05" db="EMBL/GenBank/DDBJ databases">
        <title>Another draft genome of Portunus trituberculatus and its Hox gene families provides insights of decapod evolution.</title>
        <authorList>
            <person name="Jeong J.-H."/>
            <person name="Song I."/>
            <person name="Kim S."/>
            <person name="Choi T."/>
            <person name="Kim D."/>
            <person name="Ryu S."/>
            <person name="Kim W."/>
        </authorList>
    </citation>
    <scope>NUCLEOTIDE SEQUENCE [LARGE SCALE GENOMIC DNA]</scope>
    <source>
        <tissue evidence="1">Muscle</tissue>
    </source>
</reference>
<sequence length="190" mass="21248">MVELWHQVKPEAELVRTVVRPDAWLESSLQTLHETYPIQCTSAAECCIQAIPESLHGSCPGSCLWLASRVRWGSWWREGRGLGREVRQGLDQGRPPHIRQLLPVHTSEALLQRRGKVSVARVEHVQEGLGRGMGVEVSCVHDRGPVKSIGQQRQGLLPRGDGVTHRPLPLRVLVDDRRHDLRQVVAEGGL</sequence>
<accession>A0A5B7DUW4</accession>
<dbReference type="AlphaFoldDB" id="A0A5B7DUW4"/>
<comment type="caution">
    <text evidence="1">The sequence shown here is derived from an EMBL/GenBank/DDBJ whole genome shotgun (WGS) entry which is preliminary data.</text>
</comment>
<dbReference type="Proteomes" id="UP000324222">
    <property type="component" value="Unassembled WGS sequence"/>
</dbReference>
<proteinExistence type="predicted"/>
<dbReference type="EMBL" id="VSRR010001437">
    <property type="protein sequence ID" value="MPC25238.1"/>
    <property type="molecule type" value="Genomic_DNA"/>
</dbReference>